<evidence type="ECO:0000256" key="14">
    <source>
        <dbReference type="PROSITE-ProRule" id="PRU00330"/>
    </source>
</evidence>
<keyword evidence="19" id="KW-1185">Reference proteome</keyword>
<reference key="2">
    <citation type="submission" date="2011-10" db="EMBL/GenBank/DDBJ databases">
        <title>The genome and transcriptome sequence of Clonorchis sinensis provide insights into the carcinogenic liver fluke.</title>
        <authorList>
            <person name="Wang X."/>
            <person name="Huang Y."/>
            <person name="Chen W."/>
            <person name="Liu H."/>
            <person name="Guo L."/>
            <person name="Chen Y."/>
            <person name="Luo F."/>
            <person name="Zhou W."/>
            <person name="Sun J."/>
            <person name="Mao Q."/>
            <person name="Liang P."/>
            <person name="Zhou C."/>
            <person name="Tian Y."/>
            <person name="Men J."/>
            <person name="Lv X."/>
            <person name="Huang L."/>
            <person name="Zhou J."/>
            <person name="Hu Y."/>
            <person name="Li R."/>
            <person name="Zhang F."/>
            <person name="Lei H."/>
            <person name="Li X."/>
            <person name="Hu X."/>
            <person name="Liang C."/>
            <person name="Xu J."/>
            <person name="Wu Z."/>
            <person name="Yu X."/>
        </authorList>
    </citation>
    <scope>NUCLEOTIDE SEQUENCE</scope>
    <source>
        <strain>Henan</strain>
    </source>
</reference>
<dbReference type="GO" id="GO:0005634">
    <property type="term" value="C:nucleus"/>
    <property type="evidence" value="ECO:0007669"/>
    <property type="project" value="UniProtKB-ARBA"/>
</dbReference>
<dbReference type="GO" id="GO:0035243">
    <property type="term" value="F:protein-arginine omega-N symmetric methyltransferase activity"/>
    <property type="evidence" value="ECO:0007669"/>
    <property type="project" value="UniProtKB-EC"/>
</dbReference>
<comment type="pathway">
    <text evidence="2">Protein modification; protein ubiquitination.</text>
</comment>
<dbReference type="InterPro" id="IPR003788">
    <property type="entry name" value="NDUFAF7"/>
</dbReference>
<dbReference type="GO" id="GO:0006511">
    <property type="term" value="P:ubiquitin-dependent protein catabolic process"/>
    <property type="evidence" value="ECO:0007669"/>
    <property type="project" value="InterPro"/>
</dbReference>
<comment type="subcellular location">
    <subcellularLocation>
        <location evidence="1">Mitochondrion</location>
    </subcellularLocation>
</comment>
<dbReference type="InterPro" id="IPR016158">
    <property type="entry name" value="Cullin_homology"/>
</dbReference>
<dbReference type="InterPro" id="IPR059120">
    <property type="entry name" value="Cullin-like_AB"/>
</dbReference>
<dbReference type="Pfam" id="PF00888">
    <property type="entry name" value="Cullin"/>
    <property type="match status" value="2"/>
</dbReference>
<feature type="compositionally biased region" description="Low complexity" evidence="16">
    <location>
        <begin position="270"/>
        <end position="279"/>
    </location>
</feature>
<dbReference type="Gene3D" id="1.10.10.10">
    <property type="entry name" value="Winged helix-like DNA-binding domain superfamily/Winged helix DNA-binding domain"/>
    <property type="match status" value="2"/>
</dbReference>
<dbReference type="Pfam" id="PF10557">
    <property type="entry name" value="Cullin_Nedd8"/>
    <property type="match status" value="1"/>
</dbReference>
<dbReference type="Gene3D" id="3.40.50.12710">
    <property type="match status" value="1"/>
</dbReference>
<evidence type="ECO:0000256" key="12">
    <source>
        <dbReference type="ARBA" id="ARBA00030400"/>
    </source>
</evidence>
<evidence type="ECO:0000256" key="8">
    <source>
        <dbReference type="ARBA" id="ARBA00022679"/>
    </source>
</evidence>
<evidence type="ECO:0000256" key="7">
    <source>
        <dbReference type="ARBA" id="ARBA00022603"/>
    </source>
</evidence>
<feature type="domain" description="Cullin family profile" evidence="17">
    <location>
        <begin position="481"/>
        <end position="690"/>
    </location>
</feature>
<feature type="region of interest" description="Disordered" evidence="16">
    <location>
        <begin position="198"/>
        <end position="279"/>
    </location>
</feature>
<dbReference type="SUPFAM" id="SSF46785">
    <property type="entry name" value="Winged helix' DNA-binding domain"/>
    <property type="match status" value="1"/>
</dbReference>
<keyword evidence="8" id="KW-0808">Transferase</keyword>
<keyword evidence="7" id="KW-0489">Methyltransferase</keyword>
<name>G7YDM6_CLOSI</name>
<comment type="similarity">
    <text evidence="4 14 15">Belongs to the cullin family.</text>
</comment>
<comment type="similarity">
    <text evidence="3">Belongs to the NDUFAF7 family.</text>
</comment>
<accession>G7YDM6</accession>
<keyword evidence="11" id="KW-0496">Mitochondrion</keyword>
<dbReference type="PROSITE" id="PS50069">
    <property type="entry name" value="CULLIN_2"/>
    <property type="match status" value="1"/>
</dbReference>
<dbReference type="InterPro" id="IPR045093">
    <property type="entry name" value="Cullin"/>
</dbReference>
<protein>
    <recommendedName>
        <fullName evidence="5">type II protein arginine methyltransferase</fullName>
        <ecNumber evidence="5">2.1.1.320</ecNumber>
    </recommendedName>
    <alternativeName>
        <fullName evidence="12">Protein midA homolog</fullName>
    </alternativeName>
</protein>
<dbReference type="InterPro" id="IPR036388">
    <property type="entry name" value="WH-like_DNA-bd_sf"/>
</dbReference>
<dbReference type="SUPFAM" id="SSF75632">
    <property type="entry name" value="Cullin homology domain"/>
    <property type="match status" value="1"/>
</dbReference>
<dbReference type="InterPro" id="IPR029063">
    <property type="entry name" value="SAM-dependent_MTases_sf"/>
</dbReference>
<dbReference type="InterPro" id="IPR001373">
    <property type="entry name" value="Cullin_N"/>
</dbReference>
<evidence type="ECO:0000256" key="13">
    <source>
        <dbReference type="ARBA" id="ARBA00048612"/>
    </source>
</evidence>
<keyword evidence="9" id="KW-0833">Ubl conjugation pathway</keyword>
<dbReference type="InterPro" id="IPR036390">
    <property type="entry name" value="WH_DNA-bd_sf"/>
</dbReference>
<proteinExistence type="inferred from homology"/>
<keyword evidence="10" id="KW-0832">Ubl conjugation</keyword>
<dbReference type="EMBL" id="DF143108">
    <property type="protein sequence ID" value="GAA51060.1"/>
    <property type="molecule type" value="Genomic_DNA"/>
</dbReference>
<evidence type="ECO:0000256" key="9">
    <source>
        <dbReference type="ARBA" id="ARBA00022786"/>
    </source>
</evidence>
<dbReference type="Proteomes" id="UP000008909">
    <property type="component" value="Unassembled WGS sequence"/>
</dbReference>
<dbReference type="FunFam" id="1.20.1310.10:FF:000019">
    <property type="entry name" value="Cullin 1"/>
    <property type="match status" value="1"/>
</dbReference>
<evidence type="ECO:0000256" key="3">
    <source>
        <dbReference type="ARBA" id="ARBA00005891"/>
    </source>
</evidence>
<dbReference type="FunFam" id="1.20.1310.10:FF:000023">
    <property type="entry name" value="cullin-1"/>
    <property type="match status" value="1"/>
</dbReference>
<evidence type="ECO:0000256" key="2">
    <source>
        <dbReference type="ARBA" id="ARBA00004906"/>
    </source>
</evidence>
<dbReference type="GO" id="GO:0031625">
    <property type="term" value="F:ubiquitin protein ligase binding"/>
    <property type="evidence" value="ECO:0007669"/>
    <property type="project" value="InterPro"/>
</dbReference>
<dbReference type="InterPro" id="IPR038375">
    <property type="entry name" value="NDUFAF7_sf"/>
</dbReference>
<dbReference type="GO" id="GO:0032259">
    <property type="term" value="P:methylation"/>
    <property type="evidence" value="ECO:0007669"/>
    <property type="project" value="UniProtKB-KW"/>
</dbReference>
<gene>
    <name evidence="18" type="ORF">CLF_105516</name>
</gene>
<feature type="compositionally biased region" description="Polar residues" evidence="16">
    <location>
        <begin position="240"/>
        <end position="250"/>
    </location>
</feature>
<dbReference type="SUPFAM" id="SSF74788">
    <property type="entry name" value="Cullin repeat-like"/>
    <property type="match status" value="1"/>
</dbReference>
<dbReference type="GO" id="GO:0005739">
    <property type="term" value="C:mitochondrion"/>
    <property type="evidence" value="ECO:0007669"/>
    <property type="project" value="UniProtKB-SubCell"/>
</dbReference>
<dbReference type="Gene3D" id="1.20.1310.10">
    <property type="entry name" value="Cullin Repeats"/>
    <property type="match status" value="4"/>
</dbReference>
<evidence type="ECO:0000256" key="4">
    <source>
        <dbReference type="ARBA" id="ARBA00006019"/>
    </source>
</evidence>
<dbReference type="SUPFAM" id="SSF53335">
    <property type="entry name" value="S-adenosyl-L-methionine-dependent methyltransferases"/>
    <property type="match status" value="2"/>
</dbReference>
<evidence type="ECO:0000256" key="1">
    <source>
        <dbReference type="ARBA" id="ARBA00004173"/>
    </source>
</evidence>
<dbReference type="Pfam" id="PF02636">
    <property type="entry name" value="Methyltransf_28"/>
    <property type="match status" value="1"/>
</dbReference>
<dbReference type="SMART" id="SM00884">
    <property type="entry name" value="Cullin_Nedd8"/>
    <property type="match status" value="1"/>
</dbReference>
<evidence type="ECO:0000256" key="11">
    <source>
        <dbReference type="ARBA" id="ARBA00023128"/>
    </source>
</evidence>
<dbReference type="GO" id="GO:0031461">
    <property type="term" value="C:cullin-RING ubiquitin ligase complex"/>
    <property type="evidence" value="ECO:0007669"/>
    <property type="project" value="UniProtKB-ARBA"/>
</dbReference>
<reference evidence="18" key="1">
    <citation type="journal article" date="2011" name="Genome Biol.">
        <title>The draft genome of the carcinogenic human liver fluke Clonorchis sinensis.</title>
        <authorList>
            <person name="Wang X."/>
            <person name="Chen W."/>
            <person name="Huang Y."/>
            <person name="Sun J."/>
            <person name="Men J."/>
            <person name="Liu H."/>
            <person name="Luo F."/>
            <person name="Guo L."/>
            <person name="Lv X."/>
            <person name="Deng C."/>
            <person name="Zhou C."/>
            <person name="Fan Y."/>
            <person name="Li X."/>
            <person name="Huang L."/>
            <person name="Hu Y."/>
            <person name="Liang C."/>
            <person name="Hu X."/>
            <person name="Xu J."/>
            <person name="Yu X."/>
        </authorList>
    </citation>
    <scope>NUCLEOTIDE SEQUENCE [LARGE SCALE GENOMIC DNA]</scope>
    <source>
        <strain evidence="18">Henan</strain>
    </source>
</reference>
<sequence length="1395" mass="158147">MTTSIGNLALVWDDLKSGIDDIFKLKTLKKARYMRLYTHVYNYCTFVDHRPQASGRTDQSTGGGKVVGLELYKKLRDYLRAHVHSLKLKGDNLNGEEMLSYFEKTWTDFRFAATVLDGTCSYLSRNWVKREQDEGRKHVYEIYELALITWREHLLKPHARVLISSILREIDRERRGEVLLTLRLRKIIECLVELGIKSDTHPHPSPSGGSQPSAEHLPGLMGATSRSPLSSAAGPAHSQEWPSSASSLNPRENVPCRTPLHGAGPTTAPLSSTDSTSQASATLSSDVRLYVYQDYFERNFLAETERYYRLESVQFLQSNPVPEYLQKVEMRLNEERARVQAYLHVSTLPKLIRSCEHHLLREHIDRLTSEFVNLLNEDREEDIWRMYKLVGHFPNGMRALVSMVEDHVEEKGCEALRQVAKSALTDPKLYIDTILQIHRKNYNLVLSAFACDPAFTRALDKGCERFINRNAVTELAGSPRKSPELLAKYSDFLLKKSPKDMQIDDLEEALGQVMTVFKYIEDKDVFQKFYSKTLARRLVYNQSISEDAEASMISKLKEACGFEYTAKLQRMFQDVNATLDFNIMILSSNAWPYQAQTPFSIPPELEQCHTTFLSFYQEHHTGRKLSWCYHLSRGEVVTNYTKIRYTFQVSTYQMSILMLYNSSLVHSVNSLQSQTSIELPTLLQILQILLKAKVLRVVNESEATRLSTPRPDPTSSSTSGNADDTPEVQLSGETHLALYTDYKNKRVRVYLNVPLKSETKQETEQTLGNVDLDRKLFVQACIVRIMKTRKIMKHQQLINEVISQLSARFKPAISLIKAASGRLFSDLSKRRVNQYNTRQMLTPNRKTRYSNGSWLHVSRPVSCWLNYSATISFTARKCTANHSERRLRDFNTKKMETTVNPVVVLFTELDSSVIDHLQNLGKHSKTREDSLTSSTHQVYRNKELGSLWVWISVSNGCENAQVRLPTGIGEKCISLQPIEGLDPVLISNQTLSRRSSTFAKGIVINSLFIVRLNAYPVSKQLQWAYLIDSISKVLSFRQLKLTDQMVRGSNPTSVSRLLLSRLGQRGSIPALVFSRFPSVYNALTLHLVEVSPAMRSLQQNSIEKTVEKLGLSAPSTMWHTDFRDVPHGQPAFVLAHEFLDALPVHQFQKNPNGQWHEVLVGLSEEGSGESKLCFVQAPNRTPAQVAYLPLVATLLEGREFCELSPRALLLTDQICQRIAQDGGAALLVDYGHLGDKKNTLRVCRSISTLFMLIKNRASESIKFVIRCWIRAIEGTSYEKAYCQQLNFTVDLPVSSNKQTLGMSELAVVQTVEVFGPESQAYFLINMGLLTRLKALASQCNSVAHREELISGCEMLITGEQMGERFKFLAIVQKSCTNAGRQIPGFFALPGTPYAE</sequence>
<organism evidence="18 19">
    <name type="scientific">Clonorchis sinensis</name>
    <name type="common">Chinese liver fluke</name>
    <dbReference type="NCBI Taxonomy" id="79923"/>
    <lineage>
        <taxon>Eukaryota</taxon>
        <taxon>Metazoa</taxon>
        <taxon>Spiralia</taxon>
        <taxon>Lophotrochozoa</taxon>
        <taxon>Platyhelminthes</taxon>
        <taxon>Trematoda</taxon>
        <taxon>Digenea</taxon>
        <taxon>Opisthorchiida</taxon>
        <taxon>Opisthorchiata</taxon>
        <taxon>Opisthorchiidae</taxon>
        <taxon>Clonorchis</taxon>
    </lineage>
</organism>
<dbReference type="Pfam" id="PF26557">
    <property type="entry name" value="Cullin_AB"/>
    <property type="match status" value="1"/>
</dbReference>
<evidence type="ECO:0000256" key="10">
    <source>
        <dbReference type="ARBA" id="ARBA00022843"/>
    </source>
</evidence>
<dbReference type="EC" id="2.1.1.320" evidence="5"/>
<dbReference type="PANTHER" id="PTHR11932">
    <property type="entry name" value="CULLIN"/>
    <property type="match status" value="1"/>
</dbReference>
<evidence type="ECO:0000313" key="19">
    <source>
        <dbReference type="Proteomes" id="UP000008909"/>
    </source>
</evidence>
<dbReference type="InterPro" id="IPR036317">
    <property type="entry name" value="Cullin_homology_sf"/>
</dbReference>
<dbReference type="InterPro" id="IPR019559">
    <property type="entry name" value="Cullin_neddylation_domain"/>
</dbReference>
<dbReference type="FunFam" id="1.20.1310.10:FF:000012">
    <property type="entry name" value="Cullin 2"/>
    <property type="match status" value="1"/>
</dbReference>
<comment type="catalytic activity">
    <reaction evidence="13">
        <text>L-arginyl-[protein] + 2 S-adenosyl-L-methionine = N(omega),N(omega)'-dimethyl-L-arginyl-[protein] + 2 S-adenosyl-L-homocysteine + 2 H(+)</text>
        <dbReference type="Rhea" id="RHEA:48108"/>
        <dbReference type="Rhea" id="RHEA-COMP:10532"/>
        <dbReference type="Rhea" id="RHEA-COMP:11992"/>
        <dbReference type="ChEBI" id="CHEBI:15378"/>
        <dbReference type="ChEBI" id="CHEBI:29965"/>
        <dbReference type="ChEBI" id="CHEBI:57856"/>
        <dbReference type="ChEBI" id="CHEBI:59789"/>
        <dbReference type="ChEBI" id="CHEBI:88221"/>
        <dbReference type="EC" id="2.1.1.320"/>
    </reaction>
</comment>
<evidence type="ECO:0000256" key="5">
    <source>
        <dbReference type="ARBA" id="ARBA00011935"/>
    </source>
</evidence>
<dbReference type="Gene3D" id="4.10.1030.10">
    <property type="entry name" value="Ring Box Chain A, domain 5"/>
    <property type="match status" value="1"/>
</dbReference>
<dbReference type="InterPro" id="IPR016159">
    <property type="entry name" value="Cullin_repeat-like_dom_sf"/>
</dbReference>
<feature type="compositionally biased region" description="Low complexity" evidence="16">
    <location>
        <begin position="707"/>
        <end position="719"/>
    </location>
</feature>
<evidence type="ECO:0000256" key="15">
    <source>
        <dbReference type="RuleBase" id="RU003829"/>
    </source>
</evidence>
<dbReference type="FunFam" id="1.10.10.10:FF:000014">
    <property type="entry name" value="Cullin 1"/>
    <property type="match status" value="1"/>
</dbReference>
<evidence type="ECO:0000259" key="17">
    <source>
        <dbReference type="PROSITE" id="PS50069"/>
    </source>
</evidence>
<feature type="region of interest" description="Disordered" evidence="16">
    <location>
        <begin position="702"/>
        <end position="727"/>
    </location>
</feature>
<evidence type="ECO:0000256" key="6">
    <source>
        <dbReference type="ARBA" id="ARBA00022499"/>
    </source>
</evidence>
<dbReference type="SMART" id="SM00182">
    <property type="entry name" value="CULLIN"/>
    <property type="match status" value="1"/>
</dbReference>
<evidence type="ECO:0000256" key="16">
    <source>
        <dbReference type="SAM" id="MobiDB-lite"/>
    </source>
</evidence>
<evidence type="ECO:0000313" key="18">
    <source>
        <dbReference type="EMBL" id="GAA51060.1"/>
    </source>
</evidence>
<keyword evidence="6" id="KW-1017">Isopeptide bond</keyword>